<dbReference type="InterPro" id="IPR001851">
    <property type="entry name" value="ABC_transp_permease"/>
</dbReference>
<gene>
    <name evidence="7" type="ORF">Theth_1225</name>
</gene>
<evidence type="ECO:0000256" key="1">
    <source>
        <dbReference type="ARBA" id="ARBA00004651"/>
    </source>
</evidence>
<dbReference type="AlphaFoldDB" id="F7YTR7"/>
<keyword evidence="3 6" id="KW-0812">Transmembrane</keyword>
<dbReference type="GO" id="GO:0005886">
    <property type="term" value="C:plasma membrane"/>
    <property type="evidence" value="ECO:0007669"/>
    <property type="project" value="UniProtKB-SubCell"/>
</dbReference>
<evidence type="ECO:0000313" key="8">
    <source>
        <dbReference type="Proteomes" id="UP000006804"/>
    </source>
</evidence>
<dbReference type="RefSeq" id="WP_013932516.1">
    <property type="nucleotide sequence ID" value="NC_015707.1"/>
</dbReference>
<proteinExistence type="predicted"/>
<feature type="transmembrane region" description="Helical" evidence="6">
    <location>
        <begin position="76"/>
        <end position="97"/>
    </location>
</feature>
<dbReference type="KEGG" id="tta:Theth_1225"/>
<dbReference type="PANTHER" id="PTHR47089:SF1">
    <property type="entry name" value="GUANOSINE ABC TRANSPORTER PERMEASE PROTEIN NUPP"/>
    <property type="match status" value="1"/>
</dbReference>
<sequence precursor="true">MTSRLWSFVVPIASVIIALLISSVVILLIGQNPIVAYKALLRGAFGSRLEIASTIVKTTPLILTGLAVGFGFRAGLFNIGAEGQMIMGALAATAFAMNVRWMPAVFAIPLTMLIGMLGGAAYASIIGILKAKTGAHEVVSSIMLNWIAEYLSSFMVTVPMGVGYGTPKSPEIADSTKLPPLMTVQATELTSGIIVAILAAIVVYTILEKTSKGYEFKAAGFNPYAAEYGGISLSQNIVLAMAISGALAGLAGTLELMGVHHRFLGTLSGGKGFDGISIALIGQNHPIGIVFAAFLIGALRTGSNEMQFVGVPKHIIIIIQAIVIFLVAADRIVKTILIRKKKVVA</sequence>
<dbReference type="EMBL" id="CP002351">
    <property type="protein sequence ID" value="AEH51297.1"/>
    <property type="molecule type" value="Genomic_DNA"/>
</dbReference>
<evidence type="ECO:0000256" key="5">
    <source>
        <dbReference type="ARBA" id="ARBA00023136"/>
    </source>
</evidence>
<dbReference type="GO" id="GO:0022857">
    <property type="term" value="F:transmembrane transporter activity"/>
    <property type="evidence" value="ECO:0007669"/>
    <property type="project" value="InterPro"/>
</dbReference>
<feature type="transmembrane region" description="Helical" evidence="6">
    <location>
        <begin position="311"/>
        <end position="333"/>
    </location>
</feature>
<feature type="transmembrane region" description="Helical" evidence="6">
    <location>
        <begin position="186"/>
        <end position="207"/>
    </location>
</feature>
<feature type="transmembrane region" description="Helical" evidence="6">
    <location>
        <begin position="6"/>
        <end position="30"/>
    </location>
</feature>
<dbReference type="PANTHER" id="PTHR47089">
    <property type="entry name" value="ABC TRANSPORTER, PERMEASE PROTEIN"/>
    <property type="match status" value="1"/>
</dbReference>
<evidence type="ECO:0000256" key="4">
    <source>
        <dbReference type="ARBA" id="ARBA00022989"/>
    </source>
</evidence>
<dbReference type="OrthoDB" id="45037at2"/>
<feature type="transmembrane region" description="Helical" evidence="6">
    <location>
        <begin position="51"/>
        <end position="70"/>
    </location>
</feature>
<dbReference type="PATRIC" id="fig|688269.3.peg.1262"/>
<evidence type="ECO:0000256" key="2">
    <source>
        <dbReference type="ARBA" id="ARBA00022475"/>
    </source>
</evidence>
<feature type="transmembrane region" description="Helical" evidence="6">
    <location>
        <begin position="237"/>
        <end position="257"/>
    </location>
</feature>
<feature type="transmembrane region" description="Helical" evidence="6">
    <location>
        <begin position="104"/>
        <end position="126"/>
    </location>
</feature>
<dbReference type="CDD" id="cd06580">
    <property type="entry name" value="TM_PBP1_transp_TpRbsC_like"/>
    <property type="match status" value="1"/>
</dbReference>
<comment type="subcellular location">
    <subcellularLocation>
        <location evidence="1">Cell membrane</location>
        <topology evidence="1">Multi-pass membrane protein</topology>
    </subcellularLocation>
</comment>
<protein>
    <submittedName>
        <fullName evidence="7">Nucleoside ABC transporter membrane protein</fullName>
    </submittedName>
</protein>
<dbReference type="eggNOG" id="COG4603">
    <property type="taxonomic scope" value="Bacteria"/>
</dbReference>
<accession>F7YTR7</accession>
<organism evidence="7 8">
    <name type="scientific">Pseudothermotoga thermarum DSM 5069</name>
    <dbReference type="NCBI Taxonomy" id="688269"/>
    <lineage>
        <taxon>Bacteria</taxon>
        <taxon>Thermotogati</taxon>
        <taxon>Thermotogota</taxon>
        <taxon>Thermotogae</taxon>
        <taxon>Thermotogales</taxon>
        <taxon>Thermotogaceae</taxon>
        <taxon>Pseudothermotoga</taxon>
    </lineage>
</organism>
<evidence type="ECO:0000256" key="3">
    <source>
        <dbReference type="ARBA" id="ARBA00022692"/>
    </source>
</evidence>
<feature type="transmembrane region" description="Helical" evidence="6">
    <location>
        <begin position="146"/>
        <end position="165"/>
    </location>
</feature>
<reference evidence="7 8" key="1">
    <citation type="submission" date="2010-11" db="EMBL/GenBank/DDBJ databases">
        <title>The complete genome of Thermotoga thermarum DSM 5069.</title>
        <authorList>
            <consortium name="US DOE Joint Genome Institute (JGI-PGF)"/>
            <person name="Lucas S."/>
            <person name="Copeland A."/>
            <person name="Lapidus A."/>
            <person name="Bruce D."/>
            <person name="Goodwin L."/>
            <person name="Pitluck S."/>
            <person name="Kyrpides N."/>
            <person name="Mavromatis K."/>
            <person name="Ivanova N."/>
            <person name="Zeytun A."/>
            <person name="Brettin T."/>
            <person name="Detter J.C."/>
            <person name="Tapia R."/>
            <person name="Han C."/>
            <person name="Land M."/>
            <person name="Hauser L."/>
            <person name="Markowitz V."/>
            <person name="Cheng J.-F."/>
            <person name="Hugenholtz P."/>
            <person name="Woyke T."/>
            <person name="Wu D."/>
            <person name="Spring S."/>
            <person name="Schroeder M."/>
            <person name="Brambilla E."/>
            <person name="Klenk H.-P."/>
            <person name="Eisen J.A."/>
        </authorList>
    </citation>
    <scope>NUCLEOTIDE SEQUENCE [LARGE SCALE GENOMIC DNA]</scope>
    <source>
        <strain evidence="7 8">DSM 5069</strain>
    </source>
</reference>
<dbReference type="Proteomes" id="UP000006804">
    <property type="component" value="Chromosome"/>
</dbReference>
<keyword evidence="2" id="KW-1003">Cell membrane</keyword>
<keyword evidence="8" id="KW-1185">Reference proteome</keyword>
<keyword evidence="4 6" id="KW-1133">Transmembrane helix</keyword>
<keyword evidence="5 6" id="KW-0472">Membrane</keyword>
<feature type="transmembrane region" description="Helical" evidence="6">
    <location>
        <begin position="278"/>
        <end position="299"/>
    </location>
</feature>
<evidence type="ECO:0000313" key="7">
    <source>
        <dbReference type="EMBL" id="AEH51297.1"/>
    </source>
</evidence>
<dbReference type="Pfam" id="PF02653">
    <property type="entry name" value="BPD_transp_2"/>
    <property type="match status" value="1"/>
</dbReference>
<dbReference type="HOGENOM" id="CLU_040769_0_2_0"/>
<name>F7YTR7_9THEM</name>
<dbReference type="STRING" id="688269.Theth_1225"/>
<evidence type="ECO:0000256" key="6">
    <source>
        <dbReference type="SAM" id="Phobius"/>
    </source>
</evidence>